<dbReference type="OrthoDB" id="416758at2"/>
<dbReference type="InterPro" id="IPR016039">
    <property type="entry name" value="Thiolase-like"/>
</dbReference>
<sequence>MTAPAYGGPATGRSPGDSTVARAVVTGIGVVAPSGVGADAHWRTVLAGRRRTGPISLFDASGYPTRLGGEVADFDPSRYADNRALVQTDRWTHLGFAATALALADAGLPEQAPDPYAWAVTLASSSGGNLFGQRELQRLWSSPTRTVGAYQSIAWFYAASVGQLSIRHQAKGPCGVLVAESAGGLDSLAHAVRTVRRGASVVLAGATECPLSPYALACQLRSGLLSAETDPERAYGPFDAAASGYLPAEGGAVFVVEEWGHATARGARVYGEVTGWGATHDAAHTTAESAGDPQQYARAMRLALGRAGVEPADVDVVVPDALGVPRYDRSEAAALRSVFGGLAPPVTTHKSLTGRAHQGGPALDVATALLAFAHDTLPASAGPDTVAEGCELGFLRAARRPRHRLALVCARGFDGFNSALVVRGAPPSGTEQR</sequence>
<comment type="caution">
    <text evidence="6">The sequence shown here is derived from an EMBL/GenBank/DDBJ whole genome shotgun (WGS) entry which is preliminary data.</text>
</comment>
<dbReference type="EMBL" id="QVFU01000010">
    <property type="protein sequence ID" value="RFS46209.1"/>
    <property type="molecule type" value="Genomic_DNA"/>
</dbReference>
<evidence type="ECO:0000313" key="7">
    <source>
        <dbReference type="Proteomes" id="UP000262621"/>
    </source>
</evidence>
<organism evidence="6 7">
    <name type="scientific">Micromonospora craniellae</name>
    <dbReference type="NCBI Taxonomy" id="2294034"/>
    <lineage>
        <taxon>Bacteria</taxon>
        <taxon>Bacillati</taxon>
        <taxon>Actinomycetota</taxon>
        <taxon>Actinomycetes</taxon>
        <taxon>Micromonosporales</taxon>
        <taxon>Micromonosporaceae</taxon>
        <taxon>Micromonospora</taxon>
    </lineage>
</organism>
<evidence type="ECO:0000256" key="4">
    <source>
        <dbReference type="RuleBase" id="RU003694"/>
    </source>
</evidence>
<dbReference type="GO" id="GO:0004315">
    <property type="term" value="F:3-oxoacyl-[acyl-carrier-protein] synthase activity"/>
    <property type="evidence" value="ECO:0007669"/>
    <property type="project" value="TreeGrafter"/>
</dbReference>
<keyword evidence="2 4" id="KW-0808">Transferase</keyword>
<dbReference type="Pfam" id="PF02801">
    <property type="entry name" value="Ketoacyl-synt_C"/>
    <property type="match status" value="1"/>
</dbReference>
<dbReference type="Gene3D" id="3.40.47.10">
    <property type="match status" value="2"/>
</dbReference>
<dbReference type="RefSeq" id="WP_117228088.1">
    <property type="nucleotide sequence ID" value="NZ_CP061725.1"/>
</dbReference>
<dbReference type="InterPro" id="IPR014031">
    <property type="entry name" value="Ketoacyl_synth_C"/>
</dbReference>
<dbReference type="InterPro" id="IPR014030">
    <property type="entry name" value="Ketoacyl_synth_N"/>
</dbReference>
<protein>
    <submittedName>
        <fullName evidence="6">Ketosynthase chain-length factor</fullName>
    </submittedName>
</protein>
<evidence type="ECO:0000313" key="6">
    <source>
        <dbReference type="EMBL" id="RFS46209.1"/>
    </source>
</evidence>
<keyword evidence="3" id="KW-0012">Acyltransferase</keyword>
<dbReference type="PROSITE" id="PS52004">
    <property type="entry name" value="KS3_2"/>
    <property type="match status" value="1"/>
</dbReference>
<dbReference type="SMART" id="SM00825">
    <property type="entry name" value="PKS_KS"/>
    <property type="match status" value="1"/>
</dbReference>
<dbReference type="SUPFAM" id="SSF53901">
    <property type="entry name" value="Thiolase-like"/>
    <property type="match status" value="2"/>
</dbReference>
<reference evidence="6 7" key="1">
    <citation type="submission" date="2018-08" db="EMBL/GenBank/DDBJ databases">
        <title>Verrucosispora craniellae sp. nov., isolated from a marine sponge in the South China Sea.</title>
        <authorList>
            <person name="Li L."/>
            <person name="Lin H.W."/>
        </authorList>
    </citation>
    <scope>NUCLEOTIDE SEQUENCE [LARGE SCALE GENOMIC DNA]</scope>
    <source>
        <strain evidence="6 7">LHW63014</strain>
    </source>
</reference>
<dbReference type="PANTHER" id="PTHR11712:SF322">
    <property type="entry name" value="POLYKETIDE BETA-KETOACYL SYNTHASE 2-RELATED"/>
    <property type="match status" value="1"/>
</dbReference>
<dbReference type="Proteomes" id="UP000262621">
    <property type="component" value="Unassembled WGS sequence"/>
</dbReference>
<evidence type="ECO:0000256" key="3">
    <source>
        <dbReference type="ARBA" id="ARBA00023315"/>
    </source>
</evidence>
<evidence type="ECO:0000256" key="2">
    <source>
        <dbReference type="ARBA" id="ARBA00022679"/>
    </source>
</evidence>
<evidence type="ECO:0000256" key="1">
    <source>
        <dbReference type="ARBA" id="ARBA00008467"/>
    </source>
</evidence>
<feature type="domain" description="Ketosynthase family 3 (KS3)" evidence="5">
    <location>
        <begin position="20"/>
        <end position="424"/>
    </location>
</feature>
<name>A0A372G0E0_9ACTN</name>
<comment type="similarity">
    <text evidence="1 4">Belongs to the thiolase-like superfamily. Beta-ketoacyl-ACP synthases family.</text>
</comment>
<keyword evidence="7" id="KW-1185">Reference proteome</keyword>
<accession>A0A372G0E0</accession>
<dbReference type="Pfam" id="PF00109">
    <property type="entry name" value="ketoacyl-synt"/>
    <property type="match status" value="1"/>
</dbReference>
<dbReference type="InterPro" id="IPR000794">
    <property type="entry name" value="Beta-ketoacyl_synthase"/>
</dbReference>
<gene>
    <name evidence="6" type="ORF">D0Q02_12150</name>
</gene>
<dbReference type="InterPro" id="IPR020841">
    <property type="entry name" value="PKS_Beta-ketoAc_synthase_dom"/>
</dbReference>
<evidence type="ECO:0000259" key="5">
    <source>
        <dbReference type="PROSITE" id="PS52004"/>
    </source>
</evidence>
<dbReference type="PANTHER" id="PTHR11712">
    <property type="entry name" value="POLYKETIDE SYNTHASE-RELATED"/>
    <property type="match status" value="1"/>
</dbReference>
<proteinExistence type="inferred from homology"/>
<dbReference type="AlphaFoldDB" id="A0A372G0E0"/>
<dbReference type="GO" id="GO:0006633">
    <property type="term" value="P:fatty acid biosynthetic process"/>
    <property type="evidence" value="ECO:0007669"/>
    <property type="project" value="TreeGrafter"/>
</dbReference>